<sequence>NPVLDSREHSWLSRRADVRGPDRKKARIVENVTSKVAEDVLKKTKKQNDEDSKKIVSKKNCQAITPSPNSVSESVETIYDSELVEIEQGEEEIQRLSKDEVDIHNKLLEILDTQQKEDRKSGKDCLSSISLNHIINLSNDKVLKKVTNTLNEIQTKWLNMDTPGCSRYWMLTTLDTKKHKVDKVFKIIKMTQKNQAFIIVEFSYGRRALLAKENGDQIKLCQNSMRILNRLLENVSKDKAHVYLIQAVNGYIIIKYLIRPLVSIYFLQRSKYIKIPVSFDNFEQFAIDIGYLMNFQTDVLSTIKKINKMLTGDNILYITPVQDTPAKKKENQTFSSSPKSPCPRSPSQTFDLFSYL</sequence>
<proteinExistence type="predicted"/>
<accession>A0ACA9QB57</accession>
<feature type="non-terminal residue" evidence="1">
    <location>
        <position position="1"/>
    </location>
</feature>
<protein>
    <submittedName>
        <fullName evidence="1">17644_t:CDS:1</fullName>
    </submittedName>
</protein>
<dbReference type="Proteomes" id="UP000789920">
    <property type="component" value="Unassembled WGS sequence"/>
</dbReference>
<organism evidence="1 2">
    <name type="scientific">Racocetra persica</name>
    <dbReference type="NCBI Taxonomy" id="160502"/>
    <lineage>
        <taxon>Eukaryota</taxon>
        <taxon>Fungi</taxon>
        <taxon>Fungi incertae sedis</taxon>
        <taxon>Mucoromycota</taxon>
        <taxon>Glomeromycotina</taxon>
        <taxon>Glomeromycetes</taxon>
        <taxon>Diversisporales</taxon>
        <taxon>Gigasporaceae</taxon>
        <taxon>Racocetra</taxon>
    </lineage>
</organism>
<evidence type="ECO:0000313" key="2">
    <source>
        <dbReference type="Proteomes" id="UP000789920"/>
    </source>
</evidence>
<comment type="caution">
    <text evidence="1">The sequence shown here is derived from an EMBL/GenBank/DDBJ whole genome shotgun (WGS) entry which is preliminary data.</text>
</comment>
<evidence type="ECO:0000313" key="1">
    <source>
        <dbReference type="EMBL" id="CAG8742260.1"/>
    </source>
</evidence>
<dbReference type="EMBL" id="CAJVQC010029301">
    <property type="protein sequence ID" value="CAG8742260.1"/>
    <property type="molecule type" value="Genomic_DNA"/>
</dbReference>
<reference evidence="1" key="1">
    <citation type="submission" date="2021-06" db="EMBL/GenBank/DDBJ databases">
        <authorList>
            <person name="Kallberg Y."/>
            <person name="Tangrot J."/>
            <person name="Rosling A."/>
        </authorList>
    </citation>
    <scope>NUCLEOTIDE SEQUENCE</scope>
    <source>
        <strain evidence="1">MA461A</strain>
    </source>
</reference>
<name>A0ACA9QB57_9GLOM</name>
<keyword evidence="2" id="KW-1185">Reference proteome</keyword>
<gene>
    <name evidence="1" type="ORF">RPERSI_LOCUS13272</name>
</gene>